<dbReference type="Proteomes" id="UP001460270">
    <property type="component" value="Unassembled WGS sequence"/>
</dbReference>
<dbReference type="GO" id="GO:0005634">
    <property type="term" value="C:nucleus"/>
    <property type="evidence" value="ECO:0007669"/>
    <property type="project" value="TreeGrafter"/>
</dbReference>
<dbReference type="PANTHER" id="PTHR12606:SF10">
    <property type="entry name" value="SENTRIN-SPECIFIC PROTEASE 5"/>
    <property type="match status" value="1"/>
</dbReference>
<evidence type="ECO:0000256" key="3">
    <source>
        <dbReference type="ARBA" id="ARBA00022801"/>
    </source>
</evidence>
<evidence type="ECO:0000256" key="1">
    <source>
        <dbReference type="ARBA" id="ARBA00005234"/>
    </source>
</evidence>
<dbReference type="AlphaFoldDB" id="A0AAW0Q192"/>
<keyword evidence="4" id="KW-0788">Thiol protease</keyword>
<dbReference type="PROSITE" id="PS50600">
    <property type="entry name" value="ULP_PROTEASE"/>
    <property type="match status" value="1"/>
</dbReference>
<evidence type="ECO:0000256" key="2">
    <source>
        <dbReference type="ARBA" id="ARBA00022670"/>
    </source>
</evidence>
<proteinExistence type="inferred from homology"/>
<comment type="caution">
    <text evidence="6">The sequence shown here is derived from an EMBL/GenBank/DDBJ whole genome shotgun (WGS) entry which is preliminary data.</text>
</comment>
<name>A0AAW0Q192_9GOBI</name>
<organism evidence="6 7">
    <name type="scientific">Mugilogobius chulae</name>
    <name type="common">yellowstripe goby</name>
    <dbReference type="NCBI Taxonomy" id="88201"/>
    <lineage>
        <taxon>Eukaryota</taxon>
        <taxon>Metazoa</taxon>
        <taxon>Chordata</taxon>
        <taxon>Craniata</taxon>
        <taxon>Vertebrata</taxon>
        <taxon>Euteleostomi</taxon>
        <taxon>Actinopterygii</taxon>
        <taxon>Neopterygii</taxon>
        <taxon>Teleostei</taxon>
        <taxon>Neoteleostei</taxon>
        <taxon>Acanthomorphata</taxon>
        <taxon>Gobiaria</taxon>
        <taxon>Gobiiformes</taxon>
        <taxon>Gobioidei</taxon>
        <taxon>Gobiidae</taxon>
        <taxon>Gobionellinae</taxon>
        <taxon>Mugilogobius</taxon>
    </lineage>
</organism>
<keyword evidence="7" id="KW-1185">Reference proteome</keyword>
<dbReference type="EMBL" id="JBBPFD010000001">
    <property type="protein sequence ID" value="KAK7944833.1"/>
    <property type="molecule type" value="Genomic_DNA"/>
</dbReference>
<dbReference type="Gene3D" id="3.40.395.10">
    <property type="entry name" value="Adenoviral Proteinase, Chain A"/>
    <property type="match status" value="1"/>
</dbReference>
<dbReference type="InterPro" id="IPR038765">
    <property type="entry name" value="Papain-like_cys_pep_sf"/>
</dbReference>
<keyword evidence="2" id="KW-0645">Protease</keyword>
<evidence type="ECO:0000313" key="7">
    <source>
        <dbReference type="Proteomes" id="UP001460270"/>
    </source>
</evidence>
<dbReference type="GO" id="GO:0016926">
    <property type="term" value="P:protein desumoylation"/>
    <property type="evidence" value="ECO:0007669"/>
    <property type="project" value="TreeGrafter"/>
</dbReference>
<dbReference type="PANTHER" id="PTHR12606">
    <property type="entry name" value="SENTRIN/SUMO-SPECIFIC PROTEASE"/>
    <property type="match status" value="1"/>
</dbReference>
<dbReference type="Pfam" id="PF02902">
    <property type="entry name" value="Peptidase_C48"/>
    <property type="match status" value="1"/>
</dbReference>
<evidence type="ECO:0000259" key="5">
    <source>
        <dbReference type="PROSITE" id="PS50600"/>
    </source>
</evidence>
<dbReference type="GO" id="GO:0006508">
    <property type="term" value="P:proteolysis"/>
    <property type="evidence" value="ECO:0007669"/>
    <property type="project" value="UniProtKB-KW"/>
</dbReference>
<dbReference type="SUPFAM" id="SSF54001">
    <property type="entry name" value="Cysteine proteinases"/>
    <property type="match status" value="1"/>
</dbReference>
<comment type="similarity">
    <text evidence="1">Belongs to the peptidase C48 family.</text>
</comment>
<keyword evidence="3" id="KW-0378">Hydrolase</keyword>
<evidence type="ECO:0000313" key="6">
    <source>
        <dbReference type="EMBL" id="KAK7944833.1"/>
    </source>
</evidence>
<dbReference type="GO" id="GO:0016929">
    <property type="term" value="F:deSUMOylase activity"/>
    <property type="evidence" value="ECO:0007669"/>
    <property type="project" value="TreeGrafter"/>
</dbReference>
<accession>A0AAW0Q192</accession>
<sequence>MRPTCCIYNFAMCFALWPYVDILPGLSELNVRLLEQNPVIDVPLSNENEDLSMDAGSIYKTISKNIREFLLDFHQKYGTFIPLVKSDLLKHLTKKMHKDLKDYEMLILELTIEEMAKLVNTVPYFEVRYKKHTLAMEDLATLANENWLNDQVINMYGELIMDLWTESKVHFLNSFFHKQLIAKGYEGVKRWTKQVDLFSKHLLLVPIHLEVHWCLVTADFLKKKICLYDSQGIGLQKVAVNILKYLIKEAKEKKRTAFEEGWTVLLLEDIPHQTNENDCGVFVLEYSRCLALSEPLQFCQRDIPQIRKRIYKELCECKLHDNC</sequence>
<evidence type="ECO:0000256" key="4">
    <source>
        <dbReference type="ARBA" id="ARBA00022807"/>
    </source>
</evidence>
<protein>
    <recommendedName>
        <fullName evidence="5">Ubiquitin-like protease family profile domain-containing protein</fullName>
    </recommendedName>
</protein>
<gene>
    <name evidence="6" type="ORF">WMY93_000561</name>
</gene>
<dbReference type="InterPro" id="IPR003653">
    <property type="entry name" value="Peptidase_C48_C"/>
</dbReference>
<feature type="domain" description="Ubiquitin-like protease family profile" evidence="5">
    <location>
        <begin position="132"/>
        <end position="290"/>
    </location>
</feature>
<reference evidence="7" key="1">
    <citation type="submission" date="2024-04" db="EMBL/GenBank/DDBJ databases">
        <title>Salinicola lusitanus LLJ914,a marine bacterium isolated from the Okinawa Trough.</title>
        <authorList>
            <person name="Li J."/>
        </authorList>
    </citation>
    <scope>NUCLEOTIDE SEQUENCE [LARGE SCALE GENOMIC DNA]</scope>
</reference>